<dbReference type="InterPro" id="IPR000015">
    <property type="entry name" value="Fimb_usher"/>
</dbReference>
<dbReference type="PANTHER" id="PTHR30451:SF5">
    <property type="entry name" value="SLR0019 PROTEIN"/>
    <property type="match status" value="1"/>
</dbReference>
<proteinExistence type="predicted"/>
<dbReference type="Gene3D" id="2.60.40.2610">
    <property type="entry name" value="Outer membrane usher protein FimD, plug domain"/>
    <property type="match status" value="1"/>
</dbReference>
<dbReference type="RefSeq" id="WP_348264701.1">
    <property type="nucleotide sequence ID" value="NZ_CP121196.1"/>
</dbReference>
<evidence type="ECO:0000313" key="2">
    <source>
        <dbReference type="EMBL" id="XBH19484.1"/>
    </source>
</evidence>
<dbReference type="EMBL" id="CP121196">
    <property type="protein sequence ID" value="XBH19484.1"/>
    <property type="molecule type" value="Genomic_DNA"/>
</dbReference>
<dbReference type="PANTHER" id="PTHR30451">
    <property type="entry name" value="OUTER MEMBRANE USHER PROTEIN"/>
    <property type="match status" value="1"/>
</dbReference>
<name>A0AAU7DP78_9BACT</name>
<sequence>MFRSNDHNDHRAIGAARLSLIGLLALLLLIMPLSSVADDKSESGVTDGVPSPNSDETLLLDVQINGQSIGKVGEFILRRGKLMARPDELRDLGFLVPTASGSKPGGLITLSDIPGLIWSLDLKNLELHITVSERHLMPTVLQPSGRSARSEHREIESGTGMTLNYDAVGSFSRGAAGGTGSLDVRAFSPLGIASSDWLGYAGATSGTHGSNTVTRLDSAYTFADVNSLRRYNLGDFISGGLSWTRPFHLGGAQINSDFSMRPDLITFPLPTISGSTAVPSTVDILADGNLMVASQVGAGPFEVPQLPVVSGAGTISMTVTNALGQQVTLTQPFYASSALLAPGLQTFAVQSGLVRRNWGSLSNDYGKVAGNAIYRRGLTSKFTVEGTVEGTQGTFLSGAGGVVQIGNLGALNFAGSASAASARIGDQLSLGAQRIGRVFSLGGSAIVADKNYRDVASINGDGVPRKQLSAFSSLYLRKFGSLGAAYAGIDKDAAPNTGQQGSLTAEHSHVVSASYSRQMHRVSVFVTGFDNLAGTGSNGVQFGVTLPFGRRSSVSMSASSDGSGQVQAQKSAALIGEWGYDAYVSAGNSNHEFGQVQYKSPVGLFTAGVDHSAGTTTMRIESQGALSWVDKGLFPSNTIYDSFAIVDTKPVPHVHVLQENRAVGRTSSSCRLLVPDMRSFDLNHIAITPTDIPPDVKIDVAAREMRPQDRSGVVVRFPVIVNHAALLQIVDAGGHPLPLGTSVTLLATGAVFPVGYDGAAYVESLASHNELAVERENGRQCAVTFDYKPIVGEIPSIGPLRCLEKRP</sequence>
<dbReference type="Gene3D" id="2.60.40.2070">
    <property type="match status" value="1"/>
</dbReference>
<evidence type="ECO:0000259" key="1">
    <source>
        <dbReference type="Pfam" id="PF13953"/>
    </source>
</evidence>
<gene>
    <name evidence="2" type="ORF">P8935_09215</name>
</gene>
<dbReference type="AlphaFoldDB" id="A0AAU7DP78"/>
<dbReference type="InterPro" id="IPR042186">
    <property type="entry name" value="FimD_plug_dom"/>
</dbReference>
<dbReference type="GO" id="GO:0009297">
    <property type="term" value="P:pilus assembly"/>
    <property type="evidence" value="ECO:0007669"/>
    <property type="project" value="InterPro"/>
</dbReference>
<accession>A0AAU7DP78</accession>
<dbReference type="InterPro" id="IPR025949">
    <property type="entry name" value="PapC-like_C"/>
</dbReference>
<dbReference type="GO" id="GO:0015473">
    <property type="term" value="F:fimbrial usher porin activity"/>
    <property type="evidence" value="ECO:0007669"/>
    <property type="project" value="InterPro"/>
</dbReference>
<dbReference type="Pfam" id="PF00577">
    <property type="entry name" value="Usher"/>
    <property type="match status" value="2"/>
</dbReference>
<dbReference type="InterPro" id="IPR043142">
    <property type="entry name" value="PapC-like_C_sf"/>
</dbReference>
<dbReference type="GO" id="GO:0009279">
    <property type="term" value="C:cell outer membrane"/>
    <property type="evidence" value="ECO:0007669"/>
    <property type="project" value="TreeGrafter"/>
</dbReference>
<dbReference type="Gene3D" id="2.60.40.3110">
    <property type="match status" value="1"/>
</dbReference>
<protein>
    <submittedName>
        <fullName evidence="2">Fimbria/pilus outer membrane usher protein</fullName>
    </submittedName>
</protein>
<feature type="domain" description="PapC-like C-terminal" evidence="1">
    <location>
        <begin position="726"/>
        <end position="788"/>
    </location>
</feature>
<organism evidence="2">
    <name type="scientific">Telmatobacter sp. DSM 110680</name>
    <dbReference type="NCBI Taxonomy" id="3036704"/>
    <lineage>
        <taxon>Bacteria</taxon>
        <taxon>Pseudomonadati</taxon>
        <taxon>Acidobacteriota</taxon>
        <taxon>Terriglobia</taxon>
        <taxon>Terriglobales</taxon>
        <taxon>Acidobacteriaceae</taxon>
        <taxon>Telmatobacter</taxon>
    </lineage>
</organism>
<dbReference type="Pfam" id="PF13953">
    <property type="entry name" value="PapC_C"/>
    <property type="match status" value="1"/>
</dbReference>
<reference evidence="2" key="1">
    <citation type="submission" date="2023-03" db="EMBL/GenBank/DDBJ databases">
        <title>Edaphobacter sp.</title>
        <authorList>
            <person name="Huber K.J."/>
            <person name="Papendorf J."/>
            <person name="Pilke C."/>
            <person name="Bunk B."/>
            <person name="Sproeer C."/>
            <person name="Pester M."/>
        </authorList>
    </citation>
    <scope>NUCLEOTIDE SEQUENCE</scope>
    <source>
        <strain evidence="2">DSM 110680</strain>
    </source>
</reference>